<dbReference type="Ensembl" id="ENSMSIT00000002005.1">
    <property type="protein sequence ID" value="ENSMSIP00000001568.1"/>
    <property type="gene ID" value="ENSMSIG00000001520.1"/>
</dbReference>
<evidence type="ECO:0000259" key="2">
    <source>
        <dbReference type="PROSITE" id="PS50010"/>
    </source>
</evidence>
<dbReference type="PANTHER" id="PTHR22834">
    <property type="entry name" value="NUCLEAR FUSION PROTEIN FUS2"/>
    <property type="match status" value="1"/>
</dbReference>
<dbReference type="GO" id="GO:0005085">
    <property type="term" value="F:guanyl-nucleotide exchange factor activity"/>
    <property type="evidence" value="ECO:0007669"/>
    <property type="project" value="InterPro"/>
</dbReference>
<evidence type="ECO:0000313" key="3">
    <source>
        <dbReference type="Ensembl" id="ENSMSIP00000001568.1"/>
    </source>
</evidence>
<protein>
    <recommendedName>
        <fullName evidence="2">DH domain-containing protein</fullName>
    </recommendedName>
</protein>
<sequence>MADFGADEASSKSESPEQEDQGSEDRSLLHQRLAIRELIDTEVSYLHTLRLCASDIRSHLQQLPPGDLDILFSNIDDIIQVSSRFLRGLQETACREEEQAHLIGNNRIPIRRHRTLQETVPGLFHLLHFF</sequence>
<organism evidence="3 4">
    <name type="scientific">Mus spicilegus</name>
    <name type="common">Mound-building mouse</name>
    <dbReference type="NCBI Taxonomy" id="10103"/>
    <lineage>
        <taxon>Eukaryota</taxon>
        <taxon>Metazoa</taxon>
        <taxon>Chordata</taxon>
        <taxon>Craniata</taxon>
        <taxon>Vertebrata</taxon>
        <taxon>Euteleostomi</taxon>
        <taxon>Mammalia</taxon>
        <taxon>Eutheria</taxon>
        <taxon>Euarchontoglires</taxon>
        <taxon>Glires</taxon>
        <taxon>Rodentia</taxon>
        <taxon>Myomorpha</taxon>
        <taxon>Muroidea</taxon>
        <taxon>Muridae</taxon>
        <taxon>Murinae</taxon>
        <taxon>Mus</taxon>
        <taxon>Mus</taxon>
    </lineage>
</organism>
<dbReference type="Proteomes" id="UP000694415">
    <property type="component" value="Unplaced"/>
</dbReference>
<dbReference type="InterPro" id="IPR051492">
    <property type="entry name" value="Dynamin-Rho_GEF"/>
</dbReference>
<dbReference type="PROSITE" id="PS50010">
    <property type="entry name" value="DH_2"/>
    <property type="match status" value="1"/>
</dbReference>
<reference evidence="3" key="1">
    <citation type="submission" date="2025-08" db="UniProtKB">
        <authorList>
            <consortium name="Ensembl"/>
        </authorList>
    </citation>
    <scope>IDENTIFICATION</scope>
</reference>
<dbReference type="Gene3D" id="1.20.900.10">
    <property type="entry name" value="Dbl homology (DH) domain"/>
    <property type="match status" value="1"/>
</dbReference>
<dbReference type="AlphaFoldDB" id="A0A8C6G736"/>
<accession>A0A8C6G736</accession>
<dbReference type="GeneTree" id="ENSGT00950000183088"/>
<dbReference type="GO" id="GO:0005737">
    <property type="term" value="C:cytoplasm"/>
    <property type="evidence" value="ECO:0007669"/>
    <property type="project" value="TreeGrafter"/>
</dbReference>
<dbReference type="PANTHER" id="PTHR22834:SF9">
    <property type="entry name" value="RHO GUANINE NUCLEOTIDE EXCHANGE FACTOR 37"/>
    <property type="match status" value="1"/>
</dbReference>
<feature type="region of interest" description="Disordered" evidence="1">
    <location>
        <begin position="1"/>
        <end position="27"/>
    </location>
</feature>
<evidence type="ECO:0000256" key="1">
    <source>
        <dbReference type="SAM" id="MobiDB-lite"/>
    </source>
</evidence>
<dbReference type="InterPro" id="IPR000219">
    <property type="entry name" value="DH_dom"/>
</dbReference>
<dbReference type="InterPro" id="IPR035899">
    <property type="entry name" value="DBL_dom_sf"/>
</dbReference>
<dbReference type="SUPFAM" id="SSF48065">
    <property type="entry name" value="DBL homology domain (DH-domain)"/>
    <property type="match status" value="1"/>
</dbReference>
<reference evidence="3" key="2">
    <citation type="submission" date="2025-09" db="UniProtKB">
        <authorList>
            <consortium name="Ensembl"/>
        </authorList>
    </citation>
    <scope>IDENTIFICATION</scope>
</reference>
<dbReference type="Pfam" id="PF00621">
    <property type="entry name" value="RhoGEF"/>
    <property type="match status" value="1"/>
</dbReference>
<keyword evidence="4" id="KW-1185">Reference proteome</keyword>
<evidence type="ECO:0000313" key="4">
    <source>
        <dbReference type="Proteomes" id="UP000694415"/>
    </source>
</evidence>
<proteinExistence type="predicted"/>
<name>A0A8C6G736_MUSSI</name>
<feature type="domain" description="DH" evidence="2">
    <location>
        <begin position="30"/>
        <end position="130"/>
    </location>
</feature>